<dbReference type="Pfam" id="PF01344">
    <property type="entry name" value="Kelch_1"/>
    <property type="match status" value="3"/>
</dbReference>
<dbReference type="CDD" id="cd18255">
    <property type="entry name" value="BTB_POZ_KLHL26"/>
    <property type="match status" value="1"/>
</dbReference>
<dbReference type="InterPro" id="IPR011705">
    <property type="entry name" value="BACK"/>
</dbReference>
<evidence type="ECO:0000256" key="1">
    <source>
        <dbReference type="ARBA" id="ARBA00022441"/>
    </source>
</evidence>
<dbReference type="Gene3D" id="1.25.40.420">
    <property type="match status" value="1"/>
</dbReference>
<dbReference type="PROSITE" id="PS50097">
    <property type="entry name" value="BTB"/>
    <property type="match status" value="1"/>
</dbReference>
<reference evidence="5" key="1">
    <citation type="journal article" date="2006" name="Science">
        <title>Ancient noncoding elements conserved in the human genome.</title>
        <authorList>
            <person name="Venkatesh B."/>
            <person name="Kirkness E.F."/>
            <person name="Loh Y.H."/>
            <person name="Halpern A.L."/>
            <person name="Lee A.P."/>
            <person name="Johnson J."/>
            <person name="Dandona N."/>
            <person name="Viswanathan L.D."/>
            <person name="Tay A."/>
            <person name="Venter J.C."/>
            <person name="Strausberg R.L."/>
            <person name="Brenner S."/>
        </authorList>
    </citation>
    <scope>NUCLEOTIDE SEQUENCE [LARGE SCALE GENOMIC DNA]</scope>
</reference>
<dbReference type="CDD" id="cd18465">
    <property type="entry name" value="BACK_KLHL26"/>
    <property type="match status" value="1"/>
</dbReference>
<evidence type="ECO:0000313" key="5">
    <source>
        <dbReference type="Proteomes" id="UP000314986"/>
    </source>
</evidence>
<dbReference type="InterPro" id="IPR006652">
    <property type="entry name" value="Kelch_1"/>
</dbReference>
<keyword evidence="1" id="KW-0880">Kelch repeat</keyword>
<accession>A0A4W3HDZ6</accession>
<dbReference type="PANTHER" id="PTHR45632">
    <property type="entry name" value="LD33804P"/>
    <property type="match status" value="1"/>
</dbReference>
<feature type="domain" description="BTB" evidence="3">
    <location>
        <begin position="77"/>
        <end position="144"/>
    </location>
</feature>
<dbReference type="Proteomes" id="UP000314986">
    <property type="component" value="Unassembled WGS sequence"/>
</dbReference>
<evidence type="ECO:0000256" key="2">
    <source>
        <dbReference type="ARBA" id="ARBA00022737"/>
    </source>
</evidence>
<reference evidence="4" key="4">
    <citation type="submission" date="2025-08" db="UniProtKB">
        <authorList>
            <consortium name="Ensembl"/>
        </authorList>
    </citation>
    <scope>IDENTIFICATION</scope>
</reference>
<dbReference type="Pfam" id="PF00651">
    <property type="entry name" value="BTB"/>
    <property type="match status" value="1"/>
</dbReference>
<keyword evidence="5" id="KW-1185">Reference proteome</keyword>
<dbReference type="InterPro" id="IPR017096">
    <property type="entry name" value="BTB-kelch_protein"/>
</dbReference>
<dbReference type="SMART" id="SM00612">
    <property type="entry name" value="Kelch"/>
    <property type="match status" value="5"/>
</dbReference>
<dbReference type="SUPFAM" id="SSF117281">
    <property type="entry name" value="Kelch motif"/>
    <property type="match status" value="1"/>
</dbReference>
<reference evidence="5" key="3">
    <citation type="journal article" date="2014" name="Nature">
        <title>Elephant shark genome provides unique insights into gnathostome evolution.</title>
        <authorList>
            <consortium name="International Elephant Shark Genome Sequencing Consortium"/>
            <person name="Venkatesh B."/>
            <person name="Lee A.P."/>
            <person name="Ravi V."/>
            <person name="Maurya A.K."/>
            <person name="Lian M.M."/>
            <person name="Swann J.B."/>
            <person name="Ohta Y."/>
            <person name="Flajnik M.F."/>
            <person name="Sutoh Y."/>
            <person name="Kasahara M."/>
            <person name="Hoon S."/>
            <person name="Gangu V."/>
            <person name="Roy S.W."/>
            <person name="Irimia M."/>
            <person name="Korzh V."/>
            <person name="Kondrychyn I."/>
            <person name="Lim Z.W."/>
            <person name="Tay B.H."/>
            <person name="Tohari S."/>
            <person name="Kong K.W."/>
            <person name="Ho S."/>
            <person name="Lorente-Galdos B."/>
            <person name="Quilez J."/>
            <person name="Marques-Bonet T."/>
            <person name="Raney B.J."/>
            <person name="Ingham P.W."/>
            <person name="Tay A."/>
            <person name="Hillier L.W."/>
            <person name="Minx P."/>
            <person name="Boehm T."/>
            <person name="Wilson R.K."/>
            <person name="Brenner S."/>
            <person name="Warren W.C."/>
        </authorList>
    </citation>
    <scope>NUCLEOTIDE SEQUENCE [LARGE SCALE GENOMIC DNA]</scope>
</reference>
<dbReference type="AlphaFoldDB" id="A0A4W3HDZ6"/>
<dbReference type="SUPFAM" id="SSF54695">
    <property type="entry name" value="POZ domain"/>
    <property type="match status" value="1"/>
</dbReference>
<dbReference type="InterPro" id="IPR000210">
    <property type="entry name" value="BTB/POZ_dom"/>
</dbReference>
<dbReference type="GeneTree" id="ENSGT00940000159238"/>
<dbReference type="SMART" id="SM00875">
    <property type="entry name" value="BACK"/>
    <property type="match status" value="1"/>
</dbReference>
<reference evidence="5" key="2">
    <citation type="journal article" date="2007" name="PLoS Biol.">
        <title>Survey sequencing and comparative analysis of the elephant shark (Callorhinchus milii) genome.</title>
        <authorList>
            <person name="Venkatesh B."/>
            <person name="Kirkness E.F."/>
            <person name="Loh Y.H."/>
            <person name="Halpern A.L."/>
            <person name="Lee A.P."/>
            <person name="Johnson J."/>
            <person name="Dandona N."/>
            <person name="Viswanathan L.D."/>
            <person name="Tay A."/>
            <person name="Venter J.C."/>
            <person name="Strausberg R.L."/>
            <person name="Brenner S."/>
        </authorList>
    </citation>
    <scope>NUCLEOTIDE SEQUENCE [LARGE SCALE GENOMIC DNA]</scope>
</reference>
<dbReference type="Ensembl" id="ENSCMIT00000013664.1">
    <property type="protein sequence ID" value="ENSCMIP00000013372.1"/>
    <property type="gene ID" value="ENSCMIG00000006708.1"/>
</dbReference>
<gene>
    <name evidence="4" type="primary">klhl26</name>
</gene>
<dbReference type="SMART" id="SM00225">
    <property type="entry name" value="BTB"/>
    <property type="match status" value="1"/>
</dbReference>
<dbReference type="Pfam" id="PF07707">
    <property type="entry name" value="BACK"/>
    <property type="match status" value="1"/>
</dbReference>
<name>A0A4W3HDZ6_CALMI</name>
<proteinExistence type="predicted"/>
<dbReference type="InterPro" id="IPR015915">
    <property type="entry name" value="Kelch-typ_b-propeller"/>
</dbReference>
<dbReference type="PANTHER" id="PTHR45632:SF13">
    <property type="entry name" value="KELCH-LIKE PROTEIN 26"/>
    <property type="match status" value="1"/>
</dbReference>
<dbReference type="InterPro" id="IPR011333">
    <property type="entry name" value="SKP1/BTB/POZ_sf"/>
</dbReference>
<sequence length="620" mass="68963">VFLPLRGCWIGHRVNILASVKCPPPEDPARTLLTVLVLSPHSMADKNGGLRCTFSAPGHSAALLRGLAALRAQGQLLDVVLMVNNEPFPVHKATLAACSDYFRAMFTGGMREASQDVIELKGLSAKGLKRIVDFAYSAEVTLDLDCIQDVLGAAVFLQMEPVVELCQEFLKSAMSVETCLNIGQMATTFSLASLKESVDSFTFAHFLQISEQEDFLHLPLERLIFFLRSNQLKNCGEINLFRAAVRWLQHDSSRRDSAGPLLGHIRFPLMSPAELVDGVQSVPVMVEDGACRRYLLEAFNYRLLPFRQHQLQSPRTGIRSDTVSLAAFGGTPYTDNDRAVSGRIFFRELPPMETSCSHVCVAVLDNFVYVTGGQRLQYRSGEGAVDSCSRYDPHLNQWLRLRPLNEARIQFQLDAVQGRLYATGGRNRTGSLASVECYSPGRDEWSQVRPLLRRTWGHASTPLGGRLYLSGGYGVTAEDKRALYCYLPGDDVWQCKSPMNEPRVLHCMASAKGRVYSLGGRMDHADRCFDVLHTEYYLPETDQWTSVCPMRAGQSEAGCCALGGRIYVVGGYNWHLNNVTSIVQVYNVEADEWERDLHFPESFAGVACAPLVLPQTFTQR</sequence>
<protein>
    <submittedName>
        <fullName evidence="4">Kelch-like family member 26</fullName>
    </submittedName>
</protein>
<evidence type="ECO:0000313" key="4">
    <source>
        <dbReference type="Ensembl" id="ENSCMIP00000013372.1"/>
    </source>
</evidence>
<organism evidence="4 5">
    <name type="scientific">Callorhinchus milii</name>
    <name type="common">Ghost shark</name>
    <dbReference type="NCBI Taxonomy" id="7868"/>
    <lineage>
        <taxon>Eukaryota</taxon>
        <taxon>Metazoa</taxon>
        <taxon>Chordata</taxon>
        <taxon>Craniata</taxon>
        <taxon>Vertebrata</taxon>
        <taxon>Chondrichthyes</taxon>
        <taxon>Holocephali</taxon>
        <taxon>Chimaeriformes</taxon>
        <taxon>Callorhinchidae</taxon>
        <taxon>Callorhinchus</taxon>
    </lineage>
</organism>
<dbReference type="Gene3D" id="2.120.10.80">
    <property type="entry name" value="Kelch-type beta propeller"/>
    <property type="match status" value="1"/>
</dbReference>
<dbReference type="Gene3D" id="3.30.710.10">
    <property type="entry name" value="Potassium Channel Kv1.1, Chain A"/>
    <property type="match status" value="1"/>
</dbReference>
<dbReference type="InterPro" id="IPR030588">
    <property type="entry name" value="BTB_POZ_KLHL26"/>
</dbReference>
<dbReference type="OMA" id="INREAFH"/>
<dbReference type="InParanoid" id="A0A4W3HDZ6"/>
<keyword evidence="2" id="KW-0677">Repeat</keyword>
<dbReference type="PIRSF" id="PIRSF037037">
    <property type="entry name" value="Kelch-like_protein_gigaxonin"/>
    <property type="match status" value="1"/>
</dbReference>
<reference evidence="4" key="5">
    <citation type="submission" date="2025-09" db="UniProtKB">
        <authorList>
            <consortium name="Ensembl"/>
        </authorList>
    </citation>
    <scope>IDENTIFICATION</scope>
</reference>
<dbReference type="STRING" id="7868.ENSCMIP00000013372"/>
<evidence type="ECO:0000259" key="3">
    <source>
        <dbReference type="PROSITE" id="PS50097"/>
    </source>
</evidence>